<gene>
    <name evidence="1" type="ORF">JOF47_002585</name>
</gene>
<evidence type="ECO:0000313" key="1">
    <source>
        <dbReference type="EMBL" id="MBP2387074.1"/>
    </source>
</evidence>
<protein>
    <submittedName>
        <fullName evidence="1">Uncharacterized protein</fullName>
    </submittedName>
</protein>
<keyword evidence="2" id="KW-1185">Reference proteome</keyword>
<proteinExistence type="predicted"/>
<accession>A0ABS4XF39</accession>
<sequence length="56" mass="6299">MVGIIVPIVVLLMAFLTALLAAPLFDKKTRGREVALTRVSPWPRWSLRAHRWSIGS</sequence>
<dbReference type="EMBL" id="JAGIOF010000001">
    <property type="protein sequence ID" value="MBP2387074.1"/>
    <property type="molecule type" value="Genomic_DNA"/>
</dbReference>
<evidence type="ECO:0000313" key="2">
    <source>
        <dbReference type="Proteomes" id="UP001296993"/>
    </source>
</evidence>
<dbReference type="Proteomes" id="UP001296993">
    <property type="component" value="Unassembled WGS sequence"/>
</dbReference>
<comment type="caution">
    <text evidence="1">The sequence shown here is derived from an EMBL/GenBank/DDBJ whole genome shotgun (WGS) entry which is preliminary data.</text>
</comment>
<name>A0ABS4XF39_9MICC</name>
<organism evidence="1 2">
    <name type="scientific">Paeniglutamicibacter kerguelensis</name>
    <dbReference type="NCBI Taxonomy" id="254788"/>
    <lineage>
        <taxon>Bacteria</taxon>
        <taxon>Bacillati</taxon>
        <taxon>Actinomycetota</taxon>
        <taxon>Actinomycetes</taxon>
        <taxon>Micrococcales</taxon>
        <taxon>Micrococcaceae</taxon>
        <taxon>Paeniglutamicibacter</taxon>
    </lineage>
</organism>
<reference evidence="1 2" key="1">
    <citation type="submission" date="2021-03" db="EMBL/GenBank/DDBJ databases">
        <title>Sequencing the genomes of 1000 actinobacteria strains.</title>
        <authorList>
            <person name="Klenk H.-P."/>
        </authorList>
    </citation>
    <scope>NUCLEOTIDE SEQUENCE [LARGE SCALE GENOMIC DNA]</scope>
    <source>
        <strain evidence="1 2">DSM 15797</strain>
    </source>
</reference>